<evidence type="ECO:0000313" key="2">
    <source>
        <dbReference type="EMBL" id="PJO62299.1"/>
    </source>
</evidence>
<organism evidence="2 3">
    <name type="scientific">Burkholderia pseudomallei</name>
    <name type="common">Pseudomonas pseudomallei</name>
    <dbReference type="NCBI Taxonomy" id="28450"/>
    <lineage>
        <taxon>Bacteria</taxon>
        <taxon>Pseudomonadati</taxon>
        <taxon>Pseudomonadota</taxon>
        <taxon>Betaproteobacteria</taxon>
        <taxon>Burkholderiales</taxon>
        <taxon>Burkholderiaceae</taxon>
        <taxon>Burkholderia</taxon>
        <taxon>pseudomallei group</taxon>
    </lineage>
</organism>
<dbReference type="EMBL" id="PHRB01000049">
    <property type="protein sequence ID" value="PJO62299.1"/>
    <property type="molecule type" value="Genomic_DNA"/>
</dbReference>
<sequence length="49" mass="5201">MGGHEEARKSVDAAENGNDSANLRRFGLGRMATDRPDGEFAVARPPSAD</sequence>
<feature type="compositionally biased region" description="Basic and acidic residues" evidence="1">
    <location>
        <begin position="1"/>
        <end position="12"/>
    </location>
</feature>
<dbReference type="GO" id="GO:0008168">
    <property type="term" value="F:methyltransferase activity"/>
    <property type="evidence" value="ECO:0007669"/>
    <property type="project" value="UniProtKB-KW"/>
</dbReference>
<dbReference type="AlphaFoldDB" id="A0AAX0U1I6"/>
<reference evidence="2 3" key="1">
    <citation type="submission" date="2017-11" db="EMBL/GenBank/DDBJ databases">
        <title>Molecular characterization of Burkholderia pseudomallei and closely related isolates from Vietnam.</title>
        <authorList>
            <person name="Ustinov D.V."/>
            <person name="Antonov A.S."/>
            <person name="Avdusheva E.F."/>
            <person name="Shpak I.M."/>
            <person name="Zakharova I.B."/>
            <person name="Thi L.A."/>
            <person name="Teteryatnikova N."/>
            <person name="Lopasteyskaya Y.A."/>
            <person name="Kuzyutina J.A."/>
            <person name="Ngo T.N."/>
            <person name="Victorov D.V."/>
        </authorList>
    </citation>
    <scope>NUCLEOTIDE SEQUENCE [LARGE SCALE GENOMIC DNA]</scope>
    <source>
        <strain evidence="2 3">V1512</strain>
    </source>
</reference>
<keyword evidence="2" id="KW-0808">Transferase</keyword>
<dbReference type="RefSeq" id="WP_004536315.1">
    <property type="nucleotide sequence ID" value="NZ_AP028071.1"/>
</dbReference>
<keyword evidence="2" id="KW-0489">Methyltransferase</keyword>
<dbReference type="GO" id="GO:0032259">
    <property type="term" value="P:methylation"/>
    <property type="evidence" value="ECO:0007669"/>
    <property type="project" value="UniProtKB-KW"/>
</dbReference>
<evidence type="ECO:0000313" key="3">
    <source>
        <dbReference type="Proteomes" id="UP000231878"/>
    </source>
</evidence>
<dbReference type="GeneID" id="93059144"/>
<accession>A0AAX0U1I6</accession>
<gene>
    <name evidence="2" type="ORF">CWD88_32160</name>
</gene>
<name>A0AAX0U1I6_BURPE</name>
<dbReference type="Proteomes" id="UP000231878">
    <property type="component" value="Unassembled WGS sequence"/>
</dbReference>
<protein>
    <submittedName>
        <fullName evidence="2">DNA methyltransferase</fullName>
    </submittedName>
</protein>
<comment type="caution">
    <text evidence="2">The sequence shown here is derived from an EMBL/GenBank/DDBJ whole genome shotgun (WGS) entry which is preliminary data.</text>
</comment>
<feature type="region of interest" description="Disordered" evidence="1">
    <location>
        <begin position="1"/>
        <end position="49"/>
    </location>
</feature>
<proteinExistence type="predicted"/>
<evidence type="ECO:0000256" key="1">
    <source>
        <dbReference type="SAM" id="MobiDB-lite"/>
    </source>
</evidence>